<accession>A0AAD5MLP4</accession>
<name>A0AAD5MLP4_PARTN</name>
<dbReference type="EMBL" id="JAHQIW010003528">
    <property type="protein sequence ID" value="KAJ1358973.1"/>
    <property type="molecule type" value="Genomic_DNA"/>
</dbReference>
<comment type="caution">
    <text evidence="1">The sequence shown here is derived from an EMBL/GenBank/DDBJ whole genome shotgun (WGS) entry which is preliminary data.</text>
</comment>
<dbReference type="AlphaFoldDB" id="A0AAD5MLP4"/>
<evidence type="ECO:0000313" key="2">
    <source>
        <dbReference type="Proteomes" id="UP001196413"/>
    </source>
</evidence>
<dbReference type="Proteomes" id="UP001196413">
    <property type="component" value="Unassembled WGS sequence"/>
</dbReference>
<gene>
    <name evidence="1" type="ORF">KIN20_017559</name>
</gene>
<reference evidence="1" key="1">
    <citation type="submission" date="2021-06" db="EMBL/GenBank/DDBJ databases">
        <title>Parelaphostrongylus tenuis whole genome reference sequence.</title>
        <authorList>
            <person name="Garwood T.J."/>
            <person name="Larsen P.A."/>
            <person name="Fountain-Jones N.M."/>
            <person name="Garbe J.R."/>
            <person name="Macchietto M.G."/>
            <person name="Kania S.A."/>
            <person name="Gerhold R.W."/>
            <person name="Richards J.E."/>
            <person name="Wolf T.M."/>
        </authorList>
    </citation>
    <scope>NUCLEOTIDE SEQUENCE</scope>
    <source>
        <strain evidence="1">MNPRO001-30</strain>
        <tissue evidence="1">Meninges</tissue>
    </source>
</reference>
<protein>
    <submittedName>
        <fullName evidence="1">Uncharacterized protein</fullName>
    </submittedName>
</protein>
<sequence length="55" mass="6907">MSAHREEGYTLRFSFKTRAKIKRQYSPKFFSWLRLYHRYQEKKQEAKIIIQLLQQ</sequence>
<keyword evidence="2" id="KW-1185">Reference proteome</keyword>
<proteinExistence type="predicted"/>
<organism evidence="1 2">
    <name type="scientific">Parelaphostrongylus tenuis</name>
    <name type="common">Meningeal worm</name>
    <dbReference type="NCBI Taxonomy" id="148309"/>
    <lineage>
        <taxon>Eukaryota</taxon>
        <taxon>Metazoa</taxon>
        <taxon>Ecdysozoa</taxon>
        <taxon>Nematoda</taxon>
        <taxon>Chromadorea</taxon>
        <taxon>Rhabditida</taxon>
        <taxon>Rhabditina</taxon>
        <taxon>Rhabditomorpha</taxon>
        <taxon>Strongyloidea</taxon>
        <taxon>Metastrongylidae</taxon>
        <taxon>Parelaphostrongylus</taxon>
    </lineage>
</organism>
<evidence type="ECO:0000313" key="1">
    <source>
        <dbReference type="EMBL" id="KAJ1358973.1"/>
    </source>
</evidence>